<dbReference type="SUPFAM" id="SSF159006">
    <property type="entry name" value="YopX-like"/>
    <property type="match status" value="1"/>
</dbReference>
<dbReference type="Gene3D" id="2.30.30.290">
    <property type="entry name" value="YopX-like domains"/>
    <property type="match status" value="1"/>
</dbReference>
<proteinExistence type="predicted"/>
<dbReference type="Proteomes" id="UP001519342">
    <property type="component" value="Unassembled WGS sequence"/>
</dbReference>
<dbReference type="InterPro" id="IPR010024">
    <property type="entry name" value="CHP16711"/>
</dbReference>
<keyword evidence="3" id="KW-1185">Reference proteome</keyword>
<dbReference type="InterPro" id="IPR019096">
    <property type="entry name" value="YopX_protein"/>
</dbReference>
<protein>
    <submittedName>
        <fullName evidence="2">Phage protein (TIGR01671 family)</fullName>
    </submittedName>
</protein>
<dbReference type="NCBIfam" id="TIGR01671">
    <property type="entry name" value="phage_TIGR01671"/>
    <property type="match status" value="1"/>
</dbReference>
<name>A0ABS4GAA1_9FIRM</name>
<sequence length="143" mass="16779">MREIKFRGLDRIDGKVKNIEQIDIKNELVLFENDGWVDGNNYELMQYTGLKDKNGKEIYEGDIIQLKNEDLEVIKVVCEFGTAKRQIFDNLVEITGFYFKRLCDDKKTFPIANNYLGKHDLELFEIIGNIYENPELLEAYNES</sequence>
<evidence type="ECO:0000313" key="2">
    <source>
        <dbReference type="EMBL" id="MBP1924613.1"/>
    </source>
</evidence>
<organism evidence="2 3">
    <name type="scientific">Sedimentibacter acidaminivorans</name>
    <dbReference type="NCBI Taxonomy" id="913099"/>
    <lineage>
        <taxon>Bacteria</taxon>
        <taxon>Bacillati</taxon>
        <taxon>Bacillota</taxon>
        <taxon>Tissierellia</taxon>
        <taxon>Sedimentibacter</taxon>
    </lineage>
</organism>
<dbReference type="RefSeq" id="WP_209510363.1">
    <property type="nucleotide sequence ID" value="NZ_JAGGKS010000001.1"/>
</dbReference>
<feature type="domain" description="YopX protein" evidence="1">
    <location>
        <begin position="21"/>
        <end position="138"/>
    </location>
</feature>
<evidence type="ECO:0000313" key="3">
    <source>
        <dbReference type="Proteomes" id="UP001519342"/>
    </source>
</evidence>
<accession>A0ABS4GAA1</accession>
<dbReference type="EMBL" id="JAGGKS010000001">
    <property type="protein sequence ID" value="MBP1924613.1"/>
    <property type="molecule type" value="Genomic_DNA"/>
</dbReference>
<dbReference type="Pfam" id="PF09643">
    <property type="entry name" value="YopX"/>
    <property type="match status" value="1"/>
</dbReference>
<gene>
    <name evidence="2" type="ORF">J2Z76_000466</name>
</gene>
<comment type="caution">
    <text evidence="2">The sequence shown here is derived from an EMBL/GenBank/DDBJ whole genome shotgun (WGS) entry which is preliminary data.</text>
</comment>
<evidence type="ECO:0000259" key="1">
    <source>
        <dbReference type="Pfam" id="PF09643"/>
    </source>
</evidence>
<reference evidence="2 3" key="1">
    <citation type="submission" date="2021-03" db="EMBL/GenBank/DDBJ databases">
        <title>Genomic Encyclopedia of Type Strains, Phase IV (KMG-IV): sequencing the most valuable type-strain genomes for metagenomic binning, comparative biology and taxonomic classification.</title>
        <authorList>
            <person name="Goeker M."/>
        </authorList>
    </citation>
    <scope>NUCLEOTIDE SEQUENCE [LARGE SCALE GENOMIC DNA]</scope>
    <source>
        <strain evidence="2 3">DSM 24004</strain>
    </source>
</reference>
<dbReference type="InterPro" id="IPR023385">
    <property type="entry name" value="YopX-like_C"/>
</dbReference>